<feature type="domain" description="Helicase C-terminal" evidence="18">
    <location>
        <begin position="386"/>
        <end position="538"/>
    </location>
</feature>
<evidence type="ECO:0000256" key="14">
    <source>
        <dbReference type="ARBA" id="ARBA00023034"/>
    </source>
</evidence>
<dbReference type="Proteomes" id="UP000288805">
    <property type="component" value="Unassembled WGS sequence"/>
</dbReference>
<keyword evidence="7" id="KW-0547">Nucleotide-binding</keyword>
<evidence type="ECO:0000256" key="17">
    <source>
        <dbReference type="SAM" id="MobiDB-lite"/>
    </source>
</evidence>
<dbReference type="EMBL" id="QGNW01000029">
    <property type="protein sequence ID" value="RVX11947.1"/>
    <property type="molecule type" value="Genomic_DNA"/>
</dbReference>
<evidence type="ECO:0000259" key="18">
    <source>
        <dbReference type="PROSITE" id="PS51194"/>
    </source>
</evidence>
<comment type="catalytic activity">
    <reaction evidence="16">
        <text>ATP + H2O = ADP + phosphate + H(+)</text>
        <dbReference type="Rhea" id="RHEA:13065"/>
        <dbReference type="ChEBI" id="CHEBI:15377"/>
        <dbReference type="ChEBI" id="CHEBI:15378"/>
        <dbReference type="ChEBI" id="CHEBI:30616"/>
        <dbReference type="ChEBI" id="CHEBI:43474"/>
        <dbReference type="ChEBI" id="CHEBI:456216"/>
        <dbReference type="EC" id="3.6.4.13"/>
    </reaction>
</comment>
<dbReference type="Pfam" id="PF02990">
    <property type="entry name" value="EMP70"/>
    <property type="match status" value="1"/>
</dbReference>
<dbReference type="SUPFAM" id="SSF54928">
    <property type="entry name" value="RNA-binding domain, RBD"/>
    <property type="match status" value="1"/>
</dbReference>
<keyword evidence="6" id="KW-0732">Signal</keyword>
<evidence type="ECO:0000256" key="7">
    <source>
        <dbReference type="ARBA" id="ARBA00022741"/>
    </source>
</evidence>
<keyword evidence="14" id="KW-0333">Golgi apparatus</keyword>
<evidence type="ECO:0000256" key="3">
    <source>
        <dbReference type="ARBA" id="ARBA00005227"/>
    </source>
</evidence>
<dbReference type="Pfam" id="PF00271">
    <property type="entry name" value="Helicase_C"/>
    <property type="match status" value="1"/>
</dbReference>
<dbReference type="SUPFAM" id="SSF52540">
    <property type="entry name" value="P-loop containing nucleoside triphosphate hydrolases"/>
    <property type="match status" value="1"/>
</dbReference>
<reference evidence="19 20" key="1">
    <citation type="journal article" date="2018" name="PLoS Genet.">
        <title>Population sequencing reveals clonal diversity and ancestral inbreeding in the grapevine cultivar Chardonnay.</title>
        <authorList>
            <person name="Roach M.J."/>
            <person name="Johnson D.L."/>
            <person name="Bohlmann J."/>
            <person name="van Vuuren H.J."/>
            <person name="Jones S.J."/>
            <person name="Pretorius I.S."/>
            <person name="Schmidt S.A."/>
            <person name="Borneman A.R."/>
        </authorList>
    </citation>
    <scope>NUCLEOTIDE SEQUENCE [LARGE SCALE GENOMIC DNA]</scope>
    <source>
        <strain evidence="20">cv. Chardonnay</strain>
        <tissue evidence="19">Leaf</tissue>
    </source>
</reference>
<evidence type="ECO:0000256" key="12">
    <source>
        <dbReference type="ARBA" id="ARBA00022884"/>
    </source>
</evidence>
<comment type="similarity">
    <text evidence="3">Belongs to the nonaspanin (TM9SF) (TC 9.A.2) family.</text>
</comment>
<proteinExistence type="inferred from homology"/>
<dbReference type="InterPro" id="IPR035979">
    <property type="entry name" value="RBD_domain_sf"/>
</dbReference>
<evidence type="ECO:0000256" key="11">
    <source>
        <dbReference type="ARBA" id="ARBA00022840"/>
    </source>
</evidence>
<dbReference type="GO" id="GO:0003723">
    <property type="term" value="F:RNA binding"/>
    <property type="evidence" value="ECO:0007669"/>
    <property type="project" value="UniProtKB-KW"/>
</dbReference>
<evidence type="ECO:0000313" key="19">
    <source>
        <dbReference type="EMBL" id="RVX11947.1"/>
    </source>
</evidence>
<evidence type="ECO:0000256" key="5">
    <source>
        <dbReference type="ARBA" id="ARBA00022692"/>
    </source>
</evidence>
<evidence type="ECO:0000256" key="4">
    <source>
        <dbReference type="ARBA" id="ARBA00012552"/>
    </source>
</evidence>
<keyword evidence="12" id="KW-0694">RNA-binding</keyword>
<keyword evidence="8" id="KW-0967">Endosome</keyword>
<accession>A0A438JSL2</accession>
<feature type="compositionally biased region" description="Basic and acidic residues" evidence="17">
    <location>
        <begin position="60"/>
        <end position="72"/>
    </location>
</feature>
<evidence type="ECO:0000256" key="10">
    <source>
        <dbReference type="ARBA" id="ARBA00022806"/>
    </source>
</evidence>
<keyword evidence="15" id="KW-0472">Membrane</keyword>
<dbReference type="Pfam" id="PF26142">
    <property type="entry name" value="DD_DDX21-DDX50"/>
    <property type="match status" value="1"/>
</dbReference>
<dbReference type="GO" id="GO:0000139">
    <property type="term" value="C:Golgi membrane"/>
    <property type="evidence" value="ECO:0007669"/>
    <property type="project" value="UniProtKB-SubCell"/>
</dbReference>
<comment type="caution">
    <text evidence="19">The sequence shown here is derived from an EMBL/GenBank/DDBJ whole genome shotgun (WGS) entry which is preliminary data.</text>
</comment>
<dbReference type="AlphaFoldDB" id="A0A438JSL2"/>
<dbReference type="InterPro" id="IPR059027">
    <property type="entry name" value="DD_DDX21-DDX50"/>
</dbReference>
<gene>
    <name evidence="19" type="primary">RH7_1</name>
    <name evidence="19" type="ORF">CK203_009554</name>
</gene>
<evidence type="ECO:0000256" key="6">
    <source>
        <dbReference type="ARBA" id="ARBA00022729"/>
    </source>
</evidence>
<evidence type="ECO:0000313" key="20">
    <source>
        <dbReference type="Proteomes" id="UP000288805"/>
    </source>
</evidence>
<evidence type="ECO:0000256" key="13">
    <source>
        <dbReference type="ARBA" id="ARBA00022989"/>
    </source>
</evidence>
<dbReference type="PANTHER" id="PTHR47963:SF8">
    <property type="entry name" value="ATP-DEPENDENT RNA HELICASE DEAD"/>
    <property type="match status" value="1"/>
</dbReference>
<dbReference type="PROSITE" id="PS51194">
    <property type="entry name" value="HELICASE_CTER"/>
    <property type="match status" value="1"/>
</dbReference>
<dbReference type="PANTHER" id="PTHR47963">
    <property type="entry name" value="DEAD-BOX ATP-DEPENDENT RNA HELICASE 47, MITOCHONDRIAL"/>
    <property type="match status" value="1"/>
</dbReference>
<dbReference type="InterPro" id="IPR001650">
    <property type="entry name" value="Helicase_C-like"/>
</dbReference>
<comment type="subcellular location">
    <subcellularLocation>
        <location evidence="1">Endosome membrane</location>
        <topology evidence="1">Multi-pass membrane protein</topology>
    </subcellularLocation>
    <subcellularLocation>
        <location evidence="2">Golgi apparatus membrane</location>
        <topology evidence="2">Multi-pass membrane protein</topology>
    </subcellularLocation>
</comment>
<dbReference type="Pfam" id="PF08152">
    <property type="entry name" value="GUCT"/>
    <property type="match status" value="1"/>
</dbReference>
<feature type="region of interest" description="Disordered" evidence="17">
    <location>
        <begin position="56"/>
        <end position="76"/>
    </location>
</feature>
<evidence type="ECO:0000256" key="15">
    <source>
        <dbReference type="ARBA" id="ARBA00023136"/>
    </source>
</evidence>
<dbReference type="SMART" id="SM00490">
    <property type="entry name" value="HELICc"/>
    <property type="match status" value="1"/>
</dbReference>
<sequence>MLASLPRMPITVRFESSRLLGRRAFLLLDREEGGTLREMTREARLLEGEEKNLRQLGKGDSWREEEGVKMERAEEEEKPEGSSWIFWGTFGARTVRNPSHFAGEEHFQCLLLLRVLDCAHPFVLFLVCTSNDASWGLYHVSVSCLVHRSKAKHQYHHHHSPPRVSVRRAYIPEVSHDQQCMRLTQGLKERLFVHFQSEESIDAAGFHPYCEPVGRIKKSAENLGELLMGDQIDNLPYRFRMNVNKAIYLCTISPLNEHDFIVLVHEYEGIGVEILGTGEEGMSVISDSDKKKASGFEIVGFEVYPCSVKFNSGVMSKHSMYDNLTPVSCPTEIEKSQIIREPERGSFTHEVEFVKNNIKWPSRWDAYLKMEGYVVLKNLGNLHKYDCGKKYRVPPRPILSKLARSSRTGTLSLSLALARLWKFPPQRPASMVMLSATLGLTASMGKSLKMLFHLPSFMTLVAKNVTARGLDINDVQLIIQCEPPRDVEAYTHQSGRTGRADNARVAVMLLIQEEAAETITQVSDSVIPAFKSAAEELLNTSGLSVVELLAKASGYTEIKSRSLLITLENHVTVLLEAGKPICTLSFVYGVLRRFLPEDKVESIKNLALTADGNGAMFDVATENSWMQLDSGGQHSSIVLHGSFIMLRTSLLWLSLPWAHFCMLPDAYRSYSVLEPAELGPLPPLAAALFLFVSFPSSSSSSLPYSLIFIFLLPTQCTCLASFQTSLLVTANPRITQAIRSQEPETCPSPALIHSSPFQLLV</sequence>
<dbReference type="InterPro" id="IPR050547">
    <property type="entry name" value="DEAD_box_RNA_helicases"/>
</dbReference>
<dbReference type="GO" id="GO:0016787">
    <property type="term" value="F:hydrolase activity"/>
    <property type="evidence" value="ECO:0007669"/>
    <property type="project" value="UniProtKB-KW"/>
</dbReference>
<evidence type="ECO:0000256" key="1">
    <source>
        <dbReference type="ARBA" id="ARBA00004337"/>
    </source>
</evidence>
<dbReference type="InterPro" id="IPR004240">
    <property type="entry name" value="EMP70"/>
</dbReference>
<name>A0A438JSL2_VITVI</name>
<evidence type="ECO:0000256" key="8">
    <source>
        <dbReference type="ARBA" id="ARBA00022753"/>
    </source>
</evidence>
<dbReference type="EC" id="3.6.4.13" evidence="4"/>
<keyword evidence="9" id="KW-0378">Hydrolase</keyword>
<dbReference type="Gene3D" id="3.40.50.300">
    <property type="entry name" value="P-loop containing nucleotide triphosphate hydrolases"/>
    <property type="match status" value="1"/>
</dbReference>
<evidence type="ECO:0000256" key="16">
    <source>
        <dbReference type="ARBA" id="ARBA00047984"/>
    </source>
</evidence>
<organism evidence="19 20">
    <name type="scientific">Vitis vinifera</name>
    <name type="common">Grape</name>
    <dbReference type="NCBI Taxonomy" id="29760"/>
    <lineage>
        <taxon>Eukaryota</taxon>
        <taxon>Viridiplantae</taxon>
        <taxon>Streptophyta</taxon>
        <taxon>Embryophyta</taxon>
        <taxon>Tracheophyta</taxon>
        <taxon>Spermatophyta</taxon>
        <taxon>Magnoliopsida</taxon>
        <taxon>eudicotyledons</taxon>
        <taxon>Gunneridae</taxon>
        <taxon>Pentapetalae</taxon>
        <taxon>rosids</taxon>
        <taxon>Vitales</taxon>
        <taxon>Vitaceae</taxon>
        <taxon>Viteae</taxon>
        <taxon>Vitis</taxon>
    </lineage>
</organism>
<keyword evidence="11" id="KW-0067">ATP-binding</keyword>
<keyword evidence="10 19" id="KW-0347">Helicase</keyword>
<dbReference type="CDD" id="cd12937">
    <property type="entry name" value="GUCT_RH7_like"/>
    <property type="match status" value="1"/>
</dbReference>
<dbReference type="GO" id="GO:0003724">
    <property type="term" value="F:RNA helicase activity"/>
    <property type="evidence" value="ECO:0007669"/>
    <property type="project" value="UniProtKB-EC"/>
</dbReference>
<dbReference type="GO" id="GO:0005524">
    <property type="term" value="F:ATP binding"/>
    <property type="evidence" value="ECO:0007669"/>
    <property type="project" value="UniProtKB-KW"/>
</dbReference>
<dbReference type="InterPro" id="IPR027417">
    <property type="entry name" value="P-loop_NTPase"/>
</dbReference>
<evidence type="ECO:0000256" key="2">
    <source>
        <dbReference type="ARBA" id="ARBA00004653"/>
    </source>
</evidence>
<protein>
    <recommendedName>
        <fullName evidence="4">RNA helicase</fullName>
        <ecNumber evidence="4">3.6.4.13</ecNumber>
    </recommendedName>
</protein>
<keyword evidence="5" id="KW-0812">Transmembrane</keyword>
<dbReference type="InterPro" id="IPR012562">
    <property type="entry name" value="GUCT"/>
</dbReference>
<evidence type="ECO:0000256" key="9">
    <source>
        <dbReference type="ARBA" id="ARBA00022801"/>
    </source>
</evidence>
<keyword evidence="13" id="KW-1133">Transmembrane helix</keyword>
<dbReference type="Gene3D" id="3.30.70.2280">
    <property type="match status" value="1"/>
</dbReference>
<dbReference type="GO" id="GO:0010008">
    <property type="term" value="C:endosome membrane"/>
    <property type="evidence" value="ECO:0007669"/>
    <property type="project" value="UniProtKB-SubCell"/>
</dbReference>